<accession>A0AAV2ZHT7</accession>
<comment type="caution">
    <text evidence="1">The sequence shown here is derived from an EMBL/GenBank/DDBJ whole genome shotgun (WGS) entry which is preliminary data.</text>
</comment>
<dbReference type="EMBL" id="DAKRPA010000009">
    <property type="protein sequence ID" value="DBA04353.1"/>
    <property type="molecule type" value="Genomic_DNA"/>
</dbReference>
<organism evidence="1 2">
    <name type="scientific">Lagenidium giganteum</name>
    <dbReference type="NCBI Taxonomy" id="4803"/>
    <lineage>
        <taxon>Eukaryota</taxon>
        <taxon>Sar</taxon>
        <taxon>Stramenopiles</taxon>
        <taxon>Oomycota</taxon>
        <taxon>Peronosporomycetes</taxon>
        <taxon>Pythiales</taxon>
        <taxon>Pythiaceae</taxon>
    </lineage>
</organism>
<evidence type="ECO:0000313" key="2">
    <source>
        <dbReference type="Proteomes" id="UP001146120"/>
    </source>
</evidence>
<reference evidence="1" key="1">
    <citation type="submission" date="2022-11" db="EMBL/GenBank/DDBJ databases">
        <authorList>
            <person name="Morgan W.R."/>
            <person name="Tartar A."/>
        </authorList>
    </citation>
    <scope>NUCLEOTIDE SEQUENCE</scope>
    <source>
        <strain evidence="1">ARSEF 373</strain>
    </source>
</reference>
<dbReference type="AlphaFoldDB" id="A0AAV2ZHT7"/>
<protein>
    <submittedName>
        <fullName evidence="1">Uncharacterized protein</fullName>
    </submittedName>
</protein>
<keyword evidence="2" id="KW-1185">Reference proteome</keyword>
<proteinExistence type="predicted"/>
<evidence type="ECO:0000313" key="1">
    <source>
        <dbReference type="EMBL" id="DBA04353.1"/>
    </source>
</evidence>
<name>A0AAV2ZHT7_9STRA</name>
<sequence length="109" mass="12158">MSHLRSKHADFLPKYEASIATNCMLSNYGFVSQEVQSRYQWVDWLVSRNHPIAGRQSAHTQDVAFATCVLNHHQALHVTGLLSAPLPQRARCAQSEEACLSKVDLAHSS</sequence>
<reference evidence="1" key="2">
    <citation type="journal article" date="2023" name="Microbiol Resour">
        <title>Decontamination and Annotation of the Draft Genome Sequence of the Oomycete Lagenidium giganteum ARSEF 373.</title>
        <authorList>
            <person name="Morgan W.R."/>
            <person name="Tartar A."/>
        </authorList>
    </citation>
    <scope>NUCLEOTIDE SEQUENCE</scope>
    <source>
        <strain evidence="1">ARSEF 373</strain>
    </source>
</reference>
<gene>
    <name evidence="1" type="ORF">N0F65_002115</name>
</gene>
<dbReference type="Proteomes" id="UP001146120">
    <property type="component" value="Unassembled WGS sequence"/>
</dbReference>